<gene>
    <name evidence="1" type="ORF">BE221DRAFT_77582</name>
</gene>
<sequence length="324" mass="34616">MACGATELASVEHSSGVTRDASARWIVCADGVDASDVIRELDSVCESVEAGSARVRAVGGALRALAKRASRPFAVVAFDNESRRGLAVRHHRASCVRYGHDENGALVLTIGGTFDDAALDLEELSPGRFVFGHGYVKPMEFGEFWSSARANRAGSPAKSATKCYEPIPRSPLAPKKVQGEVARLAPASADAYAPPAVRAARKAAEERAKLEAEVESRRNSEAVDREIAISLQNQERLASELGGALTSALMSAVSRASLSTEQTLLEVSRFHAARAGRQNVEAVSSFYSPAPSDERKSFDTCARVSIDSRRGSVDSRLDRRRAAA</sequence>
<dbReference type="EMBL" id="KZ155791">
    <property type="protein sequence ID" value="OUS45069.1"/>
    <property type="molecule type" value="Genomic_DNA"/>
</dbReference>
<proteinExistence type="predicted"/>
<accession>A0A1Y5I690</accession>
<evidence type="ECO:0000313" key="1">
    <source>
        <dbReference type="EMBL" id="OUS45069.1"/>
    </source>
</evidence>
<organism evidence="1">
    <name type="scientific">Ostreococcus tauri</name>
    <name type="common">Marine green alga</name>
    <dbReference type="NCBI Taxonomy" id="70448"/>
    <lineage>
        <taxon>Eukaryota</taxon>
        <taxon>Viridiplantae</taxon>
        <taxon>Chlorophyta</taxon>
        <taxon>Mamiellophyceae</taxon>
        <taxon>Mamiellales</taxon>
        <taxon>Bathycoccaceae</taxon>
        <taxon>Ostreococcus</taxon>
    </lineage>
</organism>
<reference evidence="1" key="1">
    <citation type="submission" date="2017-04" db="EMBL/GenBank/DDBJ databases">
        <title>Population genomics of picophytoplankton unveils novel chromosome hypervariability.</title>
        <authorList>
            <consortium name="DOE Joint Genome Institute"/>
            <person name="Blanc-Mathieu R."/>
            <person name="Krasovec M."/>
            <person name="Hebrard M."/>
            <person name="Yau S."/>
            <person name="Desgranges E."/>
            <person name="Martin J."/>
            <person name="Schackwitz W."/>
            <person name="Kuo A."/>
            <person name="Salin G."/>
            <person name="Donnadieu C."/>
            <person name="Desdevises Y."/>
            <person name="Sanchez-Ferandin S."/>
            <person name="Moreau H."/>
            <person name="Rivals E."/>
            <person name="Grigoriev I.V."/>
            <person name="Grimsley N."/>
            <person name="Eyre-Walker A."/>
            <person name="Piganeau G."/>
        </authorList>
    </citation>
    <scope>NUCLEOTIDE SEQUENCE [LARGE SCALE GENOMIC DNA]</scope>
    <source>
        <strain evidence="1">RCC 1115</strain>
    </source>
</reference>
<name>A0A1Y5I690_OSTTA</name>
<dbReference type="Proteomes" id="UP000195557">
    <property type="component" value="Unassembled WGS sequence"/>
</dbReference>
<dbReference type="AlphaFoldDB" id="A0A1Y5I690"/>
<protein>
    <submittedName>
        <fullName evidence="1">Uncharacterized protein</fullName>
    </submittedName>
</protein>